<name>A0AAQ3UKP2_PASNO</name>
<evidence type="ECO:0000313" key="2">
    <source>
        <dbReference type="EMBL" id="WVZ93439.1"/>
    </source>
</evidence>
<feature type="chain" id="PRO_5042814610" evidence="1">
    <location>
        <begin position="19"/>
        <end position="82"/>
    </location>
</feature>
<evidence type="ECO:0000313" key="3">
    <source>
        <dbReference type="Proteomes" id="UP001341281"/>
    </source>
</evidence>
<organism evidence="2 3">
    <name type="scientific">Paspalum notatum var. saurae</name>
    <dbReference type="NCBI Taxonomy" id="547442"/>
    <lineage>
        <taxon>Eukaryota</taxon>
        <taxon>Viridiplantae</taxon>
        <taxon>Streptophyta</taxon>
        <taxon>Embryophyta</taxon>
        <taxon>Tracheophyta</taxon>
        <taxon>Spermatophyta</taxon>
        <taxon>Magnoliopsida</taxon>
        <taxon>Liliopsida</taxon>
        <taxon>Poales</taxon>
        <taxon>Poaceae</taxon>
        <taxon>PACMAD clade</taxon>
        <taxon>Panicoideae</taxon>
        <taxon>Andropogonodae</taxon>
        <taxon>Paspaleae</taxon>
        <taxon>Paspalinae</taxon>
        <taxon>Paspalum</taxon>
    </lineage>
</organism>
<dbReference type="AlphaFoldDB" id="A0AAQ3UKP2"/>
<dbReference type="EMBL" id="CP144753">
    <property type="protein sequence ID" value="WVZ93439.1"/>
    <property type="molecule type" value="Genomic_DNA"/>
</dbReference>
<sequence length="82" mass="9649">MRCARYAFAWLLPAFSSCGTVTKMKRKNETVVDLKSFLQKTDAKKRTKENNQDNQKVKDWKVILQFTGMKQTIRMVHQPIRS</sequence>
<dbReference type="Proteomes" id="UP001341281">
    <property type="component" value="Chromosome 09"/>
</dbReference>
<keyword evidence="3" id="KW-1185">Reference proteome</keyword>
<keyword evidence="1" id="KW-0732">Signal</keyword>
<dbReference type="PROSITE" id="PS51257">
    <property type="entry name" value="PROKAR_LIPOPROTEIN"/>
    <property type="match status" value="1"/>
</dbReference>
<reference evidence="2 3" key="1">
    <citation type="submission" date="2024-02" db="EMBL/GenBank/DDBJ databases">
        <title>High-quality chromosome-scale genome assembly of Pensacola bahiagrass (Paspalum notatum Flugge var. saurae).</title>
        <authorList>
            <person name="Vega J.M."/>
            <person name="Podio M."/>
            <person name="Orjuela J."/>
            <person name="Siena L.A."/>
            <person name="Pessino S.C."/>
            <person name="Combes M.C."/>
            <person name="Mariac C."/>
            <person name="Albertini E."/>
            <person name="Pupilli F."/>
            <person name="Ortiz J.P.A."/>
            <person name="Leblanc O."/>
        </authorList>
    </citation>
    <scope>NUCLEOTIDE SEQUENCE [LARGE SCALE GENOMIC DNA]</scope>
    <source>
        <strain evidence="2">R1</strain>
        <tissue evidence="2">Leaf</tissue>
    </source>
</reference>
<feature type="signal peptide" evidence="1">
    <location>
        <begin position="1"/>
        <end position="18"/>
    </location>
</feature>
<gene>
    <name evidence="2" type="ORF">U9M48_039417</name>
</gene>
<evidence type="ECO:0000256" key="1">
    <source>
        <dbReference type="SAM" id="SignalP"/>
    </source>
</evidence>
<protein>
    <submittedName>
        <fullName evidence="2">Uncharacterized protein</fullName>
    </submittedName>
</protein>
<accession>A0AAQ3UKP2</accession>
<proteinExistence type="predicted"/>